<evidence type="ECO:0000313" key="2">
    <source>
        <dbReference type="Proteomes" id="UP000228920"/>
    </source>
</evidence>
<accession>A0A2M7TFU4</accession>
<organism evidence="1 2">
    <name type="scientific">candidate division WWE3 bacterium CG_4_10_14_0_2_um_filter_41_14</name>
    <dbReference type="NCBI Taxonomy" id="1975072"/>
    <lineage>
        <taxon>Bacteria</taxon>
        <taxon>Katanobacteria</taxon>
    </lineage>
</organism>
<dbReference type="Proteomes" id="UP000228920">
    <property type="component" value="Unassembled WGS sequence"/>
</dbReference>
<sequence>MNSSGQAVVVILLVAVVVSTIAFSIAGSSLKNIEQTATTEETNRAFSAAEAGIEEALYNLDQTGTIGTSLNNTPLQSGALIKDVSAQDQHSLVLDRLEQDDVAQVTLDGTVSQVRLMWDPSAAMVISIIDSNYNVTRYSSKCNSALSAPFSTVATVSGKCQQDVDVTSTDRIMRVRPMYADTSISVSSNTAGHELPVQSTIVTSTGKSGETERTVQVERTVPVAPAFFDYVLFSASGSLAK</sequence>
<evidence type="ECO:0000313" key="1">
    <source>
        <dbReference type="EMBL" id="PIZ44354.1"/>
    </source>
</evidence>
<name>A0A2M7TFU4_UNCKA</name>
<dbReference type="EMBL" id="PFNL01000182">
    <property type="protein sequence ID" value="PIZ44354.1"/>
    <property type="molecule type" value="Genomic_DNA"/>
</dbReference>
<gene>
    <name evidence="1" type="ORF">COY32_06600</name>
</gene>
<evidence type="ECO:0008006" key="3">
    <source>
        <dbReference type="Google" id="ProtNLM"/>
    </source>
</evidence>
<dbReference type="AlphaFoldDB" id="A0A2M7TFU4"/>
<reference evidence="2" key="1">
    <citation type="submission" date="2017-09" db="EMBL/GenBank/DDBJ databases">
        <title>Depth-based differentiation of microbial function through sediment-hosted aquifers and enrichment of novel symbionts in the deep terrestrial subsurface.</title>
        <authorList>
            <person name="Probst A.J."/>
            <person name="Ladd B."/>
            <person name="Jarett J.K."/>
            <person name="Geller-Mcgrath D.E."/>
            <person name="Sieber C.M.K."/>
            <person name="Emerson J.B."/>
            <person name="Anantharaman K."/>
            <person name="Thomas B.C."/>
            <person name="Malmstrom R."/>
            <person name="Stieglmeier M."/>
            <person name="Klingl A."/>
            <person name="Woyke T."/>
            <person name="Ryan C.M."/>
            <person name="Banfield J.F."/>
        </authorList>
    </citation>
    <scope>NUCLEOTIDE SEQUENCE [LARGE SCALE GENOMIC DNA]</scope>
</reference>
<protein>
    <recommendedName>
        <fullName evidence="3">Type 4 fimbrial biogenesis protein PilX N-terminal domain-containing protein</fullName>
    </recommendedName>
</protein>
<proteinExistence type="predicted"/>
<comment type="caution">
    <text evidence="1">The sequence shown here is derived from an EMBL/GenBank/DDBJ whole genome shotgun (WGS) entry which is preliminary data.</text>
</comment>